<dbReference type="AlphaFoldDB" id="A0A2K9NGL8"/>
<organism evidence="1 2">
    <name type="scientific">Niveispirillum cyanobacteriorum</name>
    <dbReference type="NCBI Taxonomy" id="1612173"/>
    <lineage>
        <taxon>Bacteria</taxon>
        <taxon>Pseudomonadati</taxon>
        <taxon>Pseudomonadota</taxon>
        <taxon>Alphaproteobacteria</taxon>
        <taxon>Rhodospirillales</taxon>
        <taxon>Azospirillaceae</taxon>
        <taxon>Niveispirillum</taxon>
    </lineage>
</organism>
<dbReference type="PANTHER" id="PTHR34219">
    <property type="entry name" value="IRON-REGULATED INNER MEMBRANE PROTEIN-RELATED"/>
    <property type="match status" value="1"/>
</dbReference>
<reference evidence="1 2" key="1">
    <citation type="submission" date="2017-12" db="EMBL/GenBank/DDBJ databases">
        <title>Genomes of bacteria within cyanobacterial aggregates.</title>
        <authorList>
            <person name="Cai H."/>
        </authorList>
    </citation>
    <scope>NUCLEOTIDE SEQUENCE [LARGE SCALE GENOMIC DNA]</scope>
    <source>
        <strain evidence="1 2">TH16</strain>
    </source>
</reference>
<dbReference type="RefSeq" id="WP_102113794.1">
    <property type="nucleotide sequence ID" value="NZ_BMGN01000006.1"/>
</dbReference>
<name>A0A2K9NGL8_9PROT</name>
<evidence type="ECO:0000313" key="2">
    <source>
        <dbReference type="Proteomes" id="UP000234752"/>
    </source>
</evidence>
<sequence length="381" mass="41740">MSSRTIRAWFWVHKWSSLICTAFLLMLCLTGLPLIFHDEIEAMGADKQTLTATDAPNRSLDEIMAIALADRPGHAGLFMSFDEDRPVVNVTTAPRPDSPETEMTLRSYDLRTGELVGVITDDGVMHFLLQLHTDMFLGLPGMLFLGFMGVLFFVATVSGVVLYAPFMRKLAFGTVRASRSTRVRWLDYHNLLGIVTLAWVSVVGLTGVINTLATPIVQLWQQGELAELTGAYRGLAPIPPGQLGSLHDAVATARQAAPGNWVQFVAFPGGAFSTQHHYAVFLQGDTPLTQKLLTPALIDAQTGDLTAMRPLPWYVQTLLMSQPLHFGDYGGLPLKLLWAVLDLFSIIILGSGLYLWLAKRGMASEARLREIEASVVMGAAE</sequence>
<gene>
    <name evidence="1" type="ORF">C0V82_17810</name>
</gene>
<dbReference type="Pfam" id="PF03929">
    <property type="entry name" value="PepSY_TM"/>
    <property type="match status" value="1"/>
</dbReference>
<dbReference type="Proteomes" id="UP000234752">
    <property type="component" value="Chromosome eg_2"/>
</dbReference>
<dbReference type="KEGG" id="ncb:C0V82_17810"/>
<dbReference type="PANTHER" id="PTHR34219:SF3">
    <property type="entry name" value="BLL7967 PROTEIN"/>
    <property type="match status" value="1"/>
</dbReference>
<dbReference type="EMBL" id="CP025612">
    <property type="protein sequence ID" value="AUN32250.1"/>
    <property type="molecule type" value="Genomic_DNA"/>
</dbReference>
<accession>A0A2K9NGL8</accession>
<dbReference type="OrthoDB" id="6307929at2"/>
<keyword evidence="2" id="KW-1185">Reference proteome</keyword>
<protein>
    <submittedName>
        <fullName evidence="1">Peptidase</fullName>
    </submittedName>
</protein>
<evidence type="ECO:0000313" key="1">
    <source>
        <dbReference type="EMBL" id="AUN32250.1"/>
    </source>
</evidence>
<proteinExistence type="predicted"/>
<dbReference type="InterPro" id="IPR005625">
    <property type="entry name" value="PepSY-ass_TM"/>
</dbReference>